<organism evidence="1 2">
    <name type="scientific">Trifolium pratense</name>
    <name type="common">Red clover</name>
    <dbReference type="NCBI Taxonomy" id="57577"/>
    <lineage>
        <taxon>Eukaryota</taxon>
        <taxon>Viridiplantae</taxon>
        <taxon>Streptophyta</taxon>
        <taxon>Embryophyta</taxon>
        <taxon>Tracheophyta</taxon>
        <taxon>Spermatophyta</taxon>
        <taxon>Magnoliopsida</taxon>
        <taxon>eudicotyledons</taxon>
        <taxon>Gunneridae</taxon>
        <taxon>Pentapetalae</taxon>
        <taxon>rosids</taxon>
        <taxon>fabids</taxon>
        <taxon>Fabales</taxon>
        <taxon>Fabaceae</taxon>
        <taxon>Papilionoideae</taxon>
        <taxon>50 kb inversion clade</taxon>
        <taxon>NPAAA clade</taxon>
        <taxon>Hologalegina</taxon>
        <taxon>IRL clade</taxon>
        <taxon>Trifolieae</taxon>
        <taxon>Trifolium</taxon>
    </lineage>
</organism>
<protein>
    <submittedName>
        <fullName evidence="1">Uncharacterized protein</fullName>
    </submittedName>
</protein>
<evidence type="ECO:0000313" key="2">
    <source>
        <dbReference type="Proteomes" id="UP000236291"/>
    </source>
</evidence>
<name>A0A2K3JPZ5_TRIPR</name>
<dbReference type="Proteomes" id="UP000236291">
    <property type="component" value="Unassembled WGS sequence"/>
</dbReference>
<comment type="caution">
    <text evidence="1">The sequence shown here is derived from an EMBL/GenBank/DDBJ whole genome shotgun (WGS) entry which is preliminary data.</text>
</comment>
<reference evidence="1 2" key="2">
    <citation type="journal article" date="2017" name="Front. Plant Sci.">
        <title>Gene Classification and Mining of Molecular Markers Useful in Red Clover (Trifolium pratense) Breeding.</title>
        <authorList>
            <person name="Istvanek J."/>
            <person name="Dluhosova J."/>
            <person name="Dluhos P."/>
            <person name="Patkova L."/>
            <person name="Nedelnik J."/>
            <person name="Repkova J."/>
        </authorList>
    </citation>
    <scope>NUCLEOTIDE SEQUENCE [LARGE SCALE GENOMIC DNA]</scope>
    <source>
        <strain evidence="2">cv. Tatra</strain>
        <tissue evidence="1">Young leaves</tissue>
    </source>
</reference>
<accession>A0A2K3JPZ5</accession>
<reference evidence="1 2" key="1">
    <citation type="journal article" date="2014" name="Am. J. Bot.">
        <title>Genome assembly and annotation for red clover (Trifolium pratense; Fabaceae).</title>
        <authorList>
            <person name="Istvanek J."/>
            <person name="Jaros M."/>
            <person name="Krenek A."/>
            <person name="Repkova J."/>
        </authorList>
    </citation>
    <scope>NUCLEOTIDE SEQUENCE [LARGE SCALE GENOMIC DNA]</scope>
    <source>
        <strain evidence="2">cv. Tatra</strain>
        <tissue evidence="1">Young leaves</tissue>
    </source>
</reference>
<dbReference type="EMBL" id="ASHM01118309">
    <property type="protein sequence ID" value="PNX56103.1"/>
    <property type="molecule type" value="Genomic_DNA"/>
</dbReference>
<evidence type="ECO:0000313" key="1">
    <source>
        <dbReference type="EMBL" id="PNX56103.1"/>
    </source>
</evidence>
<proteinExistence type="predicted"/>
<gene>
    <name evidence="1" type="ORF">L195_g058044</name>
</gene>
<dbReference type="AlphaFoldDB" id="A0A2K3JPZ5"/>
<sequence>MKLVNLHLCVCNSELDVIDIVSPDWKKDDVLVMILWMKTRMFSAYFVGLALDF</sequence>